<organism evidence="6">
    <name type="scientific">Cuerna arida</name>
    <dbReference type="NCBI Taxonomy" id="1464854"/>
    <lineage>
        <taxon>Eukaryota</taxon>
        <taxon>Metazoa</taxon>
        <taxon>Ecdysozoa</taxon>
        <taxon>Arthropoda</taxon>
        <taxon>Hexapoda</taxon>
        <taxon>Insecta</taxon>
        <taxon>Pterygota</taxon>
        <taxon>Neoptera</taxon>
        <taxon>Paraneoptera</taxon>
        <taxon>Hemiptera</taxon>
        <taxon>Auchenorrhyncha</taxon>
        <taxon>Membracoidea</taxon>
        <taxon>Cicadellidae</taxon>
        <taxon>Cicadellinae</taxon>
        <taxon>Proconiini</taxon>
        <taxon>Cuerna</taxon>
    </lineage>
</organism>
<name>A0A1B6GKC5_9HEMI</name>
<sequence length="464" mass="53493">LSDLRYARKKSWDEEFVLKQHFSALIPAFDPRPGRINVNQTTDVRVPQPEKEDYAKLNSECGGPENETRLKLVLRGPNIQGIANAEITVDDLNCCMFKVVHDLQMATNVGTKADKMDRIWDGVYTVVYSKKTDENKTEEKQKKLENGEIPQEIEKIMKLLKVLFNLYVSIDSKMITTNEFMERFASKKLTNKLIQQIQDALILSSNSLPKWCDELNENCSFLFTFETRQIFFNCTAFGSSRSLVWLQSQRDAILERQRSNGPLLQRREDVDYRIGRLKHERVQVPRDMDLLLKWAFEVMKFHASRKEILEIQFAGEEGTGLGPTLEFYALVAAQLQRKDLCMWLCDDTQSGNEFVATSFEHFPDGYYIRRESGLFPVPLPQSSMMCTQVSNLFWFFGVFIAKALQDNRLVDIPLSNSFLKLLVNCKFDKNSPKNICLDGILSIEDLIDIDPVRGSFLKKLKTLT</sequence>
<dbReference type="AlphaFoldDB" id="A0A1B6GKC5"/>
<comment type="function">
    <text evidence="4">E3 ubiquitin-protein ligase which accepts ubiquitin from an E2 ubiquitin-conjugating enzyme in the form of a thioester and then directly transfers the ubiquitin to targeted substrates.</text>
</comment>
<evidence type="ECO:0000256" key="3">
    <source>
        <dbReference type="PROSITE-ProRule" id="PRU00104"/>
    </source>
</evidence>
<dbReference type="GO" id="GO:0061630">
    <property type="term" value="F:ubiquitin protein ligase activity"/>
    <property type="evidence" value="ECO:0007669"/>
    <property type="project" value="UniProtKB-UniRule"/>
</dbReference>
<comment type="caution">
    <text evidence="3">Lacks conserved residue(s) required for the propagation of feature annotation.</text>
</comment>
<dbReference type="EC" id="2.3.2.26" evidence="4"/>
<dbReference type="GO" id="GO:0016607">
    <property type="term" value="C:nuclear speck"/>
    <property type="evidence" value="ECO:0007669"/>
    <property type="project" value="TreeGrafter"/>
</dbReference>
<dbReference type="UniPathway" id="UPA00143"/>
<dbReference type="PANTHER" id="PTHR45670">
    <property type="entry name" value="E3 UBIQUITIN-PROTEIN LIGASE TRIP12"/>
    <property type="match status" value="1"/>
</dbReference>
<comment type="pathway">
    <text evidence="4">Protein modification; protein ubiquitination.</text>
</comment>
<feature type="non-terminal residue" evidence="6">
    <location>
        <position position="464"/>
    </location>
</feature>
<feature type="non-terminal residue" evidence="6">
    <location>
        <position position="1"/>
    </location>
</feature>
<evidence type="ECO:0000256" key="4">
    <source>
        <dbReference type="RuleBase" id="RU369009"/>
    </source>
</evidence>
<dbReference type="SUPFAM" id="SSF56204">
    <property type="entry name" value="Hect, E3 ligase catalytic domain"/>
    <property type="match status" value="1"/>
</dbReference>
<accession>A0A1B6GKC5</accession>
<keyword evidence="2 3" id="KW-0833">Ubl conjugation pathway</keyword>
<dbReference type="InterPro" id="IPR045322">
    <property type="entry name" value="HECTD1/TRIP12-like"/>
</dbReference>
<dbReference type="EMBL" id="GECZ01006872">
    <property type="protein sequence ID" value="JAS62897.1"/>
    <property type="molecule type" value="Transcribed_RNA"/>
</dbReference>
<dbReference type="GO" id="GO:0070534">
    <property type="term" value="P:protein K63-linked ubiquitination"/>
    <property type="evidence" value="ECO:0007669"/>
    <property type="project" value="TreeGrafter"/>
</dbReference>
<dbReference type="PANTHER" id="PTHR45670:SF1">
    <property type="entry name" value="E3 UBIQUITIN-PROTEIN LIGASE HECTD1"/>
    <property type="match status" value="1"/>
</dbReference>
<evidence type="ECO:0000259" key="5">
    <source>
        <dbReference type="PROSITE" id="PS50237"/>
    </source>
</evidence>
<gene>
    <name evidence="6" type="ORF">g.3878</name>
</gene>
<protein>
    <recommendedName>
        <fullName evidence="4">E3 ubiquitin-protein ligase</fullName>
        <ecNumber evidence="4">2.3.2.26</ecNumber>
    </recommendedName>
</protein>
<dbReference type="InterPro" id="IPR035983">
    <property type="entry name" value="Hect_E3_ubiquitin_ligase"/>
</dbReference>
<dbReference type="GO" id="GO:0043161">
    <property type="term" value="P:proteasome-mediated ubiquitin-dependent protein catabolic process"/>
    <property type="evidence" value="ECO:0007669"/>
    <property type="project" value="TreeGrafter"/>
</dbReference>
<keyword evidence="1 4" id="KW-0808">Transferase</keyword>
<feature type="domain" description="HECT" evidence="5">
    <location>
        <begin position="305"/>
        <end position="464"/>
    </location>
</feature>
<dbReference type="PROSITE" id="PS50237">
    <property type="entry name" value="HECT"/>
    <property type="match status" value="1"/>
</dbReference>
<evidence type="ECO:0000256" key="2">
    <source>
        <dbReference type="ARBA" id="ARBA00022786"/>
    </source>
</evidence>
<evidence type="ECO:0000256" key="1">
    <source>
        <dbReference type="ARBA" id="ARBA00022679"/>
    </source>
</evidence>
<reference evidence="6" key="1">
    <citation type="submission" date="2015-11" db="EMBL/GenBank/DDBJ databases">
        <title>De novo transcriptome assembly of four potential Pierce s Disease insect vectors from Arizona vineyards.</title>
        <authorList>
            <person name="Tassone E.E."/>
        </authorList>
    </citation>
    <scope>NUCLEOTIDE SEQUENCE</scope>
</reference>
<dbReference type="GO" id="GO:0009966">
    <property type="term" value="P:regulation of signal transduction"/>
    <property type="evidence" value="ECO:0007669"/>
    <property type="project" value="UniProtKB-ARBA"/>
</dbReference>
<comment type="catalytic activity">
    <reaction evidence="4">
        <text>S-ubiquitinyl-[E2 ubiquitin-conjugating enzyme]-L-cysteine + [acceptor protein]-L-lysine = [E2 ubiquitin-conjugating enzyme]-L-cysteine + N(6)-ubiquitinyl-[acceptor protein]-L-lysine.</text>
        <dbReference type="EC" id="2.3.2.26"/>
    </reaction>
</comment>
<comment type="similarity">
    <text evidence="4">Belongs to the UPL family. K-HECT subfamily.</text>
</comment>
<dbReference type="Gene3D" id="3.90.1750.10">
    <property type="entry name" value="Hect, E3 ligase catalytic domains"/>
    <property type="match status" value="1"/>
</dbReference>
<dbReference type="Pfam" id="PF00632">
    <property type="entry name" value="HECT"/>
    <property type="match status" value="1"/>
</dbReference>
<proteinExistence type="inferred from homology"/>
<evidence type="ECO:0000313" key="6">
    <source>
        <dbReference type="EMBL" id="JAS62897.1"/>
    </source>
</evidence>
<dbReference type="InterPro" id="IPR000569">
    <property type="entry name" value="HECT_dom"/>
</dbReference>